<dbReference type="Gene3D" id="1.25.50.20">
    <property type="match status" value="1"/>
</dbReference>
<dbReference type="Proteomes" id="UP001153148">
    <property type="component" value="Unassembled WGS sequence"/>
</dbReference>
<name>A0ABN7NVN0_TIMPD</name>
<dbReference type="InterPro" id="IPR024571">
    <property type="entry name" value="ERAP1-like_C_dom"/>
</dbReference>
<evidence type="ECO:0000256" key="1">
    <source>
        <dbReference type="ARBA" id="ARBA00010136"/>
    </source>
</evidence>
<dbReference type="PANTHER" id="PTHR11533:SF301">
    <property type="entry name" value="AMINOPEPTIDASE"/>
    <property type="match status" value="1"/>
</dbReference>
<dbReference type="PANTHER" id="PTHR11533">
    <property type="entry name" value="PROTEASE M1 ZINC METALLOPROTEASE"/>
    <property type="match status" value="1"/>
</dbReference>
<comment type="caution">
    <text evidence="4">The sequence shown here is derived from an EMBL/GenBank/DDBJ whole genome shotgun (WGS) entry which is preliminary data.</text>
</comment>
<dbReference type="Gene3D" id="2.60.40.1730">
    <property type="entry name" value="tricorn interacting facor f3 domain"/>
    <property type="match status" value="1"/>
</dbReference>
<evidence type="ECO:0000259" key="2">
    <source>
        <dbReference type="Pfam" id="PF11838"/>
    </source>
</evidence>
<protein>
    <submittedName>
        <fullName evidence="4">Uncharacterized protein</fullName>
    </submittedName>
</protein>
<feature type="non-terminal residue" evidence="4">
    <location>
        <position position="371"/>
    </location>
</feature>
<dbReference type="Pfam" id="PF17900">
    <property type="entry name" value="Peptidase_M1_N"/>
    <property type="match status" value="1"/>
</dbReference>
<dbReference type="EMBL" id="CAJPIN010010597">
    <property type="protein sequence ID" value="CAG2059814.1"/>
    <property type="molecule type" value="Genomic_DNA"/>
</dbReference>
<feature type="domain" description="Aminopeptidase N-like N-terminal" evidence="3">
    <location>
        <begin position="236"/>
        <end position="371"/>
    </location>
</feature>
<reference evidence="4" key="1">
    <citation type="submission" date="2021-03" db="EMBL/GenBank/DDBJ databases">
        <authorList>
            <person name="Tran Van P."/>
        </authorList>
    </citation>
    <scope>NUCLEOTIDE SEQUENCE</scope>
</reference>
<feature type="domain" description="ERAP1-like C-terminal" evidence="2">
    <location>
        <begin position="51"/>
        <end position="194"/>
    </location>
</feature>
<dbReference type="SUPFAM" id="SSF63737">
    <property type="entry name" value="Leukotriene A4 hydrolase N-terminal domain"/>
    <property type="match status" value="1"/>
</dbReference>
<proteinExistence type="inferred from homology"/>
<gene>
    <name evidence="4" type="ORF">TPAB3V08_LOCUS6773</name>
</gene>
<accession>A0ABN7NVN0</accession>
<sequence length="371" mass="42467">MCGPACPDSGLACPGKDKRVQRLCNAGQRSVSWAGESVDYTVDVDIDCFCELVAPDLKTVVYCNALRYGGEEEWNFLWNRYLTHNVNTEQVLILGVLGCTRNETLAHRHLRKTITSDSGIRLQDIATIYPSVHNNPYGVDFAINFLSQNFREIIQFNASVPSVVSGIAGAIYSQEQLDKLEQFINDNAEELGSSTTTSALNNLQTAKINLEWLNTYGSTIMTWIKQQNYRLPNHIVPYHYNVVLKPNLDDDTFQFIGRVEISFNVTETTDRVQLHADDLEIDEDTIAVEALTLWGEFDNHTVTQDSLRHIYDIKFSDSFRVGHRYRLHLNYKGYHREDMAGFYRSYYYKNGVKRWLASTQFQPTSARRAFP</sequence>
<dbReference type="InterPro" id="IPR042097">
    <property type="entry name" value="Aminopeptidase_N-like_N_sf"/>
</dbReference>
<organism evidence="4 5">
    <name type="scientific">Timema podura</name>
    <name type="common">Walking stick</name>
    <dbReference type="NCBI Taxonomy" id="61482"/>
    <lineage>
        <taxon>Eukaryota</taxon>
        <taxon>Metazoa</taxon>
        <taxon>Ecdysozoa</taxon>
        <taxon>Arthropoda</taxon>
        <taxon>Hexapoda</taxon>
        <taxon>Insecta</taxon>
        <taxon>Pterygota</taxon>
        <taxon>Neoptera</taxon>
        <taxon>Polyneoptera</taxon>
        <taxon>Phasmatodea</taxon>
        <taxon>Timematodea</taxon>
        <taxon>Timematoidea</taxon>
        <taxon>Timematidae</taxon>
        <taxon>Timema</taxon>
    </lineage>
</organism>
<dbReference type="Pfam" id="PF11838">
    <property type="entry name" value="ERAP1_C"/>
    <property type="match status" value="1"/>
</dbReference>
<dbReference type="InterPro" id="IPR045357">
    <property type="entry name" value="Aminopeptidase_N-like_N"/>
</dbReference>
<dbReference type="InterPro" id="IPR050344">
    <property type="entry name" value="Peptidase_M1_aminopeptidases"/>
</dbReference>
<evidence type="ECO:0000313" key="4">
    <source>
        <dbReference type="EMBL" id="CAG2059814.1"/>
    </source>
</evidence>
<keyword evidence="5" id="KW-1185">Reference proteome</keyword>
<evidence type="ECO:0000259" key="3">
    <source>
        <dbReference type="Pfam" id="PF17900"/>
    </source>
</evidence>
<evidence type="ECO:0000313" key="5">
    <source>
        <dbReference type="Proteomes" id="UP001153148"/>
    </source>
</evidence>
<comment type="similarity">
    <text evidence="1">Belongs to the peptidase M1 family.</text>
</comment>